<sequence>MGVFGGGGRSACPPLHCICITRLYKNLSPLPPPI</sequence>
<name>A0A653C4T6_CALMS</name>
<keyword evidence="2" id="KW-1185">Reference proteome</keyword>
<proteinExistence type="predicted"/>
<evidence type="ECO:0000313" key="1">
    <source>
        <dbReference type="EMBL" id="VEN42882.1"/>
    </source>
</evidence>
<accession>A0A653C4T6</accession>
<dbReference type="Proteomes" id="UP000410492">
    <property type="component" value="Unassembled WGS sequence"/>
</dbReference>
<protein>
    <submittedName>
        <fullName evidence="1">Uncharacterized protein</fullName>
    </submittedName>
</protein>
<reference evidence="1 2" key="1">
    <citation type="submission" date="2019-01" db="EMBL/GenBank/DDBJ databases">
        <authorList>
            <person name="Sayadi A."/>
        </authorList>
    </citation>
    <scope>NUCLEOTIDE SEQUENCE [LARGE SCALE GENOMIC DNA]</scope>
</reference>
<gene>
    <name evidence="1" type="ORF">CALMAC_LOCUS6217</name>
</gene>
<dbReference type="EMBL" id="CAACVG010006971">
    <property type="protein sequence ID" value="VEN42882.1"/>
    <property type="molecule type" value="Genomic_DNA"/>
</dbReference>
<evidence type="ECO:0000313" key="2">
    <source>
        <dbReference type="Proteomes" id="UP000410492"/>
    </source>
</evidence>
<organism evidence="1 2">
    <name type="scientific">Callosobruchus maculatus</name>
    <name type="common">Southern cowpea weevil</name>
    <name type="synonym">Pulse bruchid</name>
    <dbReference type="NCBI Taxonomy" id="64391"/>
    <lineage>
        <taxon>Eukaryota</taxon>
        <taxon>Metazoa</taxon>
        <taxon>Ecdysozoa</taxon>
        <taxon>Arthropoda</taxon>
        <taxon>Hexapoda</taxon>
        <taxon>Insecta</taxon>
        <taxon>Pterygota</taxon>
        <taxon>Neoptera</taxon>
        <taxon>Endopterygota</taxon>
        <taxon>Coleoptera</taxon>
        <taxon>Polyphaga</taxon>
        <taxon>Cucujiformia</taxon>
        <taxon>Chrysomeloidea</taxon>
        <taxon>Chrysomelidae</taxon>
        <taxon>Bruchinae</taxon>
        <taxon>Bruchini</taxon>
        <taxon>Callosobruchus</taxon>
    </lineage>
</organism>
<dbReference type="AlphaFoldDB" id="A0A653C4T6"/>